<evidence type="ECO:0000256" key="6">
    <source>
        <dbReference type="ARBA" id="ARBA00022989"/>
    </source>
</evidence>
<accession>A0A0D5YS73</accession>
<feature type="transmembrane region" description="Helical" evidence="8">
    <location>
        <begin position="233"/>
        <end position="253"/>
    </location>
</feature>
<feature type="transmembrane region" description="Helical" evidence="8">
    <location>
        <begin position="138"/>
        <end position="160"/>
    </location>
</feature>
<reference evidence="9 10" key="1">
    <citation type="submission" date="2015-03" db="EMBL/GenBank/DDBJ databases">
        <title>Complete genome sequence of Muricauda lutaonensis CC-HSB-11T, isolated from a coastal hot spring.</title>
        <authorList>
            <person name="Kim K.M."/>
        </authorList>
    </citation>
    <scope>NUCLEOTIDE SEQUENCE [LARGE SCALE GENOMIC DNA]</scope>
    <source>
        <strain evidence="9 10">CC-HSB-11</strain>
    </source>
</reference>
<dbReference type="InterPro" id="IPR002781">
    <property type="entry name" value="TM_pro_TauE-like"/>
</dbReference>
<evidence type="ECO:0000256" key="1">
    <source>
        <dbReference type="ARBA" id="ARBA00004651"/>
    </source>
</evidence>
<dbReference type="InterPro" id="IPR052017">
    <property type="entry name" value="TSUP"/>
</dbReference>
<dbReference type="STRING" id="516051.VC82_1488"/>
<sequence>MEGLTGIFQQTDPALLLLLLGLGVVAFVISTLSGGGGALIMVPVLNALIGVGQTAPVLNLGTFIGRPARLALFWKHIDWKVCLYYAPAAILGAFLGSWLFSQFRLEWLQIAVGLFLISTVFQYRFGKKKRSFTMRLGYFIPLGLLVSVLGTIIGALGPVLNPFYLNYGLDKEDMIATKTANSFLMGLSQIGSYTFFGLLQDQYWLYGIALGMGAILGNVTGKKFLKGMKSSTFRKWVITLMVISGVLLIYGQVKSW</sequence>
<dbReference type="OrthoDB" id="8421744at2"/>
<protein>
    <recommendedName>
        <fullName evidence="8">Probable membrane transporter protein</fullName>
    </recommendedName>
</protein>
<keyword evidence="5 8" id="KW-0812">Transmembrane</keyword>
<dbReference type="KEGG" id="mlt:VC82_1488"/>
<dbReference type="PANTHER" id="PTHR30269:SF37">
    <property type="entry name" value="MEMBRANE TRANSPORTER PROTEIN"/>
    <property type="match status" value="1"/>
</dbReference>
<feature type="transmembrane region" description="Helical" evidence="8">
    <location>
        <begin position="81"/>
        <end position="101"/>
    </location>
</feature>
<evidence type="ECO:0000256" key="2">
    <source>
        <dbReference type="ARBA" id="ARBA00009142"/>
    </source>
</evidence>
<evidence type="ECO:0000256" key="7">
    <source>
        <dbReference type="ARBA" id="ARBA00023136"/>
    </source>
</evidence>
<keyword evidence="6 8" id="KW-1133">Transmembrane helix</keyword>
<evidence type="ECO:0000256" key="5">
    <source>
        <dbReference type="ARBA" id="ARBA00022692"/>
    </source>
</evidence>
<feature type="transmembrane region" description="Helical" evidence="8">
    <location>
        <begin position="12"/>
        <end position="32"/>
    </location>
</feature>
<evidence type="ECO:0000256" key="3">
    <source>
        <dbReference type="ARBA" id="ARBA00022448"/>
    </source>
</evidence>
<evidence type="ECO:0000256" key="4">
    <source>
        <dbReference type="ARBA" id="ARBA00022475"/>
    </source>
</evidence>
<dbReference type="PANTHER" id="PTHR30269">
    <property type="entry name" value="TRANSMEMBRANE PROTEIN YFCA"/>
    <property type="match status" value="1"/>
</dbReference>
<evidence type="ECO:0000313" key="10">
    <source>
        <dbReference type="Proteomes" id="UP000032726"/>
    </source>
</evidence>
<feature type="transmembrane region" description="Helical" evidence="8">
    <location>
        <begin position="107"/>
        <end position="126"/>
    </location>
</feature>
<feature type="transmembrane region" description="Helical" evidence="8">
    <location>
        <begin position="38"/>
        <end position="60"/>
    </location>
</feature>
<gene>
    <name evidence="9" type="ORF">VC82_1488</name>
</gene>
<dbReference type="Pfam" id="PF01925">
    <property type="entry name" value="TauE"/>
    <property type="match status" value="1"/>
</dbReference>
<comment type="similarity">
    <text evidence="2 8">Belongs to the 4-toluene sulfonate uptake permease (TSUP) (TC 2.A.102) family.</text>
</comment>
<organism evidence="9 10">
    <name type="scientific">Flagellimonas lutaonensis</name>
    <dbReference type="NCBI Taxonomy" id="516051"/>
    <lineage>
        <taxon>Bacteria</taxon>
        <taxon>Pseudomonadati</taxon>
        <taxon>Bacteroidota</taxon>
        <taxon>Flavobacteriia</taxon>
        <taxon>Flavobacteriales</taxon>
        <taxon>Flavobacteriaceae</taxon>
        <taxon>Flagellimonas</taxon>
    </lineage>
</organism>
<keyword evidence="4 8" id="KW-1003">Cell membrane</keyword>
<evidence type="ECO:0000313" key="9">
    <source>
        <dbReference type="EMBL" id="AKA35110.1"/>
    </source>
</evidence>
<proteinExistence type="inferred from homology"/>
<keyword evidence="10" id="KW-1185">Reference proteome</keyword>
<dbReference type="Proteomes" id="UP000032726">
    <property type="component" value="Chromosome"/>
</dbReference>
<name>A0A0D5YS73_9FLAO</name>
<dbReference type="HOGENOM" id="CLU_054750_4_0_10"/>
<dbReference type="AlphaFoldDB" id="A0A0D5YS73"/>
<dbReference type="GO" id="GO:0005886">
    <property type="term" value="C:plasma membrane"/>
    <property type="evidence" value="ECO:0007669"/>
    <property type="project" value="UniProtKB-SubCell"/>
</dbReference>
<keyword evidence="7 8" id="KW-0472">Membrane</keyword>
<comment type="subcellular location">
    <subcellularLocation>
        <location evidence="1 8">Cell membrane</location>
        <topology evidence="1 8">Multi-pass membrane protein</topology>
    </subcellularLocation>
</comment>
<dbReference type="EMBL" id="CP011071">
    <property type="protein sequence ID" value="AKA35110.1"/>
    <property type="molecule type" value="Genomic_DNA"/>
</dbReference>
<keyword evidence="3" id="KW-0813">Transport</keyword>
<feature type="transmembrane region" description="Helical" evidence="8">
    <location>
        <begin position="203"/>
        <end position="221"/>
    </location>
</feature>
<dbReference type="RefSeq" id="WP_045801801.1">
    <property type="nucleotide sequence ID" value="NZ_CP011071.1"/>
</dbReference>
<evidence type="ECO:0000256" key="8">
    <source>
        <dbReference type="RuleBase" id="RU363041"/>
    </source>
</evidence>